<name>A0A2P5FNK5_TREOI</name>
<keyword evidence="2" id="KW-1185">Reference proteome</keyword>
<dbReference type="AlphaFoldDB" id="A0A2P5FNK5"/>
<reference evidence="2" key="1">
    <citation type="submission" date="2016-06" db="EMBL/GenBank/DDBJ databases">
        <title>Parallel loss of symbiosis genes in relatives of nitrogen-fixing non-legume Parasponia.</title>
        <authorList>
            <person name="Van Velzen R."/>
            <person name="Holmer R."/>
            <person name="Bu F."/>
            <person name="Rutten L."/>
            <person name="Van Zeijl A."/>
            <person name="Liu W."/>
            <person name="Santuari L."/>
            <person name="Cao Q."/>
            <person name="Sharma T."/>
            <person name="Shen D."/>
            <person name="Roswanjaya Y."/>
            <person name="Wardhani T."/>
            <person name="Kalhor M.S."/>
            <person name="Jansen J."/>
            <person name="Van den Hoogen J."/>
            <person name="Gungor B."/>
            <person name="Hartog M."/>
            <person name="Hontelez J."/>
            <person name="Verver J."/>
            <person name="Yang W.-C."/>
            <person name="Schijlen E."/>
            <person name="Repin R."/>
            <person name="Schilthuizen M."/>
            <person name="Schranz E."/>
            <person name="Heidstra R."/>
            <person name="Miyata K."/>
            <person name="Fedorova E."/>
            <person name="Kohlen W."/>
            <person name="Bisseling T."/>
            <person name="Smit S."/>
            <person name="Geurts R."/>
        </authorList>
    </citation>
    <scope>NUCLEOTIDE SEQUENCE [LARGE SCALE GENOMIC DNA]</scope>
    <source>
        <strain evidence="2">cv. RG33-2</strain>
    </source>
</reference>
<organism evidence="1 2">
    <name type="scientific">Trema orientale</name>
    <name type="common">Charcoal tree</name>
    <name type="synonym">Celtis orientalis</name>
    <dbReference type="NCBI Taxonomy" id="63057"/>
    <lineage>
        <taxon>Eukaryota</taxon>
        <taxon>Viridiplantae</taxon>
        <taxon>Streptophyta</taxon>
        <taxon>Embryophyta</taxon>
        <taxon>Tracheophyta</taxon>
        <taxon>Spermatophyta</taxon>
        <taxon>Magnoliopsida</taxon>
        <taxon>eudicotyledons</taxon>
        <taxon>Gunneridae</taxon>
        <taxon>Pentapetalae</taxon>
        <taxon>rosids</taxon>
        <taxon>fabids</taxon>
        <taxon>Rosales</taxon>
        <taxon>Cannabaceae</taxon>
        <taxon>Trema</taxon>
    </lineage>
</organism>
<dbReference type="GO" id="GO:0008168">
    <property type="term" value="F:methyltransferase activity"/>
    <property type="evidence" value="ECO:0007669"/>
    <property type="project" value="UniProtKB-KW"/>
</dbReference>
<dbReference type="PANTHER" id="PTHR34807">
    <property type="entry name" value="OS08G0270800 PROTEIN"/>
    <property type="match status" value="1"/>
</dbReference>
<evidence type="ECO:0000313" key="1">
    <source>
        <dbReference type="EMBL" id="PON99375.1"/>
    </source>
</evidence>
<dbReference type="EMBL" id="JXTC01000019">
    <property type="protein sequence ID" value="PON99375.1"/>
    <property type="molecule type" value="Genomic_DNA"/>
</dbReference>
<accession>A0A2P5FNK5</accession>
<dbReference type="STRING" id="63057.A0A2P5FNK5"/>
<keyword evidence="1" id="KW-0489">Methyltransferase</keyword>
<dbReference type="OrthoDB" id="993453at2759"/>
<dbReference type="PANTHER" id="PTHR34807:SF3">
    <property type="entry name" value="OS08G0270800 PROTEIN"/>
    <property type="match status" value="1"/>
</dbReference>
<comment type="caution">
    <text evidence="1">The sequence shown here is derived from an EMBL/GenBank/DDBJ whole genome shotgun (WGS) entry which is preliminary data.</text>
</comment>
<proteinExistence type="predicted"/>
<sequence>MMKKMKGVAPMEASPYPVYEDARTRFKHQGLIQDYQELEKETGAMKKRLQIMQQKKLTLLAEVRFLRRRYRYLNEKQPMKSHQMQRDHPQLQNHEIRKSNVTKGKKYGKKESAFRYPAIPLDLNQKVMNYSGMEVSLQKSAPVLDLNQKVKNLSVQEASVPNFRPTFDLNQQERIHSGKEAAKRKNTPVFDLNQISGEEEEFRANLEPFRREEPKKGLLRSVNEEQHNDMKLLVCRNIGNGSNRAGKRKITWQDQVALRV</sequence>
<protein>
    <submittedName>
        <fullName evidence="1">Ribosomal RNA small subunit methyltransferase G</fullName>
    </submittedName>
</protein>
<dbReference type="Proteomes" id="UP000237000">
    <property type="component" value="Unassembled WGS sequence"/>
</dbReference>
<evidence type="ECO:0000313" key="2">
    <source>
        <dbReference type="Proteomes" id="UP000237000"/>
    </source>
</evidence>
<keyword evidence="1" id="KW-0808">Transferase</keyword>
<dbReference type="GO" id="GO:0032259">
    <property type="term" value="P:methylation"/>
    <property type="evidence" value="ECO:0007669"/>
    <property type="project" value="UniProtKB-KW"/>
</dbReference>
<dbReference type="InParanoid" id="A0A2P5FNK5"/>
<gene>
    <name evidence="1" type="ORF">TorRG33x02_049180</name>
</gene>
<dbReference type="FunCoup" id="A0A2P5FNK5">
    <property type="interactions" value="401"/>
</dbReference>